<dbReference type="InterPro" id="IPR050815">
    <property type="entry name" value="TF_fung"/>
</dbReference>
<dbReference type="EMBL" id="SNSC02000010">
    <property type="protein sequence ID" value="TID20846.1"/>
    <property type="molecule type" value="Genomic_DNA"/>
</dbReference>
<protein>
    <submittedName>
        <fullName evidence="9">Transcription factor</fullName>
    </submittedName>
</protein>
<organism evidence="9 10">
    <name type="scientific">Venturia nashicola</name>
    <dbReference type="NCBI Taxonomy" id="86259"/>
    <lineage>
        <taxon>Eukaryota</taxon>
        <taxon>Fungi</taxon>
        <taxon>Dikarya</taxon>
        <taxon>Ascomycota</taxon>
        <taxon>Pezizomycotina</taxon>
        <taxon>Dothideomycetes</taxon>
        <taxon>Pleosporomycetidae</taxon>
        <taxon>Venturiales</taxon>
        <taxon>Venturiaceae</taxon>
        <taxon>Venturia</taxon>
    </lineage>
</organism>
<evidence type="ECO:0000313" key="9">
    <source>
        <dbReference type="EMBL" id="TID20846.1"/>
    </source>
</evidence>
<feature type="domain" description="Xylanolytic transcriptional activator regulatory" evidence="8">
    <location>
        <begin position="178"/>
        <end position="253"/>
    </location>
</feature>
<dbReference type="GO" id="GO:0000981">
    <property type="term" value="F:DNA-binding transcription factor activity, RNA polymerase II-specific"/>
    <property type="evidence" value="ECO:0007669"/>
    <property type="project" value="InterPro"/>
</dbReference>
<keyword evidence="3" id="KW-0805">Transcription regulation</keyword>
<gene>
    <name evidence="9" type="ORF">E6O75_ATG05611</name>
</gene>
<keyword evidence="7" id="KW-0472">Membrane</keyword>
<dbReference type="GO" id="GO:0003677">
    <property type="term" value="F:DNA binding"/>
    <property type="evidence" value="ECO:0007669"/>
    <property type="project" value="InterPro"/>
</dbReference>
<evidence type="ECO:0000313" key="10">
    <source>
        <dbReference type="Proteomes" id="UP000298493"/>
    </source>
</evidence>
<evidence type="ECO:0000256" key="7">
    <source>
        <dbReference type="SAM" id="Phobius"/>
    </source>
</evidence>
<evidence type="ECO:0000256" key="2">
    <source>
        <dbReference type="ARBA" id="ARBA00022723"/>
    </source>
</evidence>
<dbReference type="InterPro" id="IPR007219">
    <property type="entry name" value="XnlR_reg_dom"/>
</dbReference>
<feature type="compositionally biased region" description="Low complexity" evidence="6">
    <location>
        <begin position="586"/>
        <end position="636"/>
    </location>
</feature>
<keyword evidence="7" id="KW-0812">Transmembrane</keyword>
<dbReference type="GO" id="GO:0006351">
    <property type="term" value="P:DNA-templated transcription"/>
    <property type="evidence" value="ECO:0007669"/>
    <property type="project" value="InterPro"/>
</dbReference>
<dbReference type="GO" id="GO:0005634">
    <property type="term" value="C:nucleus"/>
    <property type="evidence" value="ECO:0007669"/>
    <property type="project" value="UniProtKB-SubCell"/>
</dbReference>
<evidence type="ECO:0000259" key="8">
    <source>
        <dbReference type="SMART" id="SM00906"/>
    </source>
</evidence>
<keyword evidence="5" id="KW-0539">Nucleus</keyword>
<dbReference type="PANTHER" id="PTHR47338:SF5">
    <property type="entry name" value="ZN(II)2CYS6 TRANSCRIPTION FACTOR (EUROFUNG)"/>
    <property type="match status" value="1"/>
</dbReference>
<keyword evidence="2" id="KW-0479">Metal-binding</keyword>
<reference evidence="9 10" key="1">
    <citation type="submission" date="2019-04" db="EMBL/GenBank/DDBJ databases">
        <title>High contiguity whole genome sequence and gene annotation resource for two Venturia nashicola isolates.</title>
        <authorList>
            <person name="Prokchorchik M."/>
            <person name="Won K."/>
            <person name="Lee Y."/>
            <person name="Choi E.D."/>
            <person name="Segonzac C."/>
            <person name="Sohn K.H."/>
        </authorList>
    </citation>
    <scope>NUCLEOTIDE SEQUENCE [LARGE SCALE GENOMIC DNA]</scope>
    <source>
        <strain evidence="9 10">PRI2</strain>
    </source>
</reference>
<keyword evidence="7" id="KW-1133">Transmembrane helix</keyword>
<dbReference type="CDD" id="cd12148">
    <property type="entry name" value="fungal_TF_MHR"/>
    <property type="match status" value="1"/>
</dbReference>
<dbReference type="Proteomes" id="UP000298493">
    <property type="component" value="Unassembled WGS sequence"/>
</dbReference>
<dbReference type="SMART" id="SM00906">
    <property type="entry name" value="Fungal_trans"/>
    <property type="match status" value="1"/>
</dbReference>
<proteinExistence type="predicted"/>
<accession>A0A4Z1P817</accession>
<dbReference type="AlphaFoldDB" id="A0A4Z1P817"/>
<evidence type="ECO:0000256" key="3">
    <source>
        <dbReference type="ARBA" id="ARBA00023015"/>
    </source>
</evidence>
<feature type="transmembrane region" description="Helical" evidence="7">
    <location>
        <begin position="431"/>
        <end position="455"/>
    </location>
</feature>
<evidence type="ECO:0000256" key="6">
    <source>
        <dbReference type="SAM" id="MobiDB-lite"/>
    </source>
</evidence>
<sequence>MTTRRRIDVMEMSASPGAGGHGSFGANVSVAEGERGGLGAAGRGRVGSVAGRNSDGEAKAEAVDLSRRDPFKLFTDEVKNSYLRCSYKWCFHHIPTLVDKVRKGTLEGSLIWAILALAIRFTSDPPSPFGTPLEASNAFAAHARSIILQDMEQPTVSRIQTLLMITGHSWGAGEGRRAWMFLGMAVRGAQVIGLFQESGPALTREEFILAEERRRTAWTCFLMDSLLSGGKGRRRGLAAEDMQIQLPCDTGYFYFGEPVRCQKINETEEDLRAVRMASQGRLDIGNIGIVGYTMQVADTWGAVARWACSTTEDLPWERASEYQTLMRSLERWRTSLPSRLAYSVSSLHAHSASDQGQAFCYMHSVYFMCLMFLNRSYLQSLPEVEPRKRAPSGSELERRWHQWELQSKKELLAVSNQVCEMLYEMRNFGLFFLRGLVPWIGFTAYTATGIMLYYYHFPDQNEKSNAMSQARDHVVQGCMFLKDMKGSWPMADTWRETIKQMQIYYSNIKTKGEQSITQNERREMRNAIVDYGALQPSPVHSSSENEGGPAAGLLSKLKLQYITSAASSSPVPMPNAATIQTPVTLPSLQNSPLSLNPNSPMPSHQHQSPMPSHNQQQQQHHPRQSSISHSHHSPMPFKRSPSPSGESPNMGSHQHQQQMTTVPGSGGYQTVEIDFLSPGFDMFEMDFNINDEDLESAIADAAQGFWNDFPGEVEVV</sequence>
<keyword evidence="10" id="KW-1185">Reference proteome</keyword>
<evidence type="ECO:0000256" key="5">
    <source>
        <dbReference type="ARBA" id="ARBA00023242"/>
    </source>
</evidence>
<comment type="caution">
    <text evidence="9">The sequence shown here is derived from an EMBL/GenBank/DDBJ whole genome shotgun (WGS) entry which is preliminary data.</text>
</comment>
<feature type="region of interest" description="Disordered" evidence="6">
    <location>
        <begin position="586"/>
        <end position="666"/>
    </location>
</feature>
<comment type="subcellular location">
    <subcellularLocation>
        <location evidence="1">Nucleus</location>
    </subcellularLocation>
</comment>
<dbReference type="Pfam" id="PF04082">
    <property type="entry name" value="Fungal_trans"/>
    <property type="match status" value="1"/>
</dbReference>
<name>A0A4Z1P817_9PEZI</name>
<dbReference type="PANTHER" id="PTHR47338">
    <property type="entry name" value="ZN(II)2CYS6 TRANSCRIPTION FACTOR (EUROFUNG)-RELATED"/>
    <property type="match status" value="1"/>
</dbReference>
<evidence type="ECO:0000256" key="4">
    <source>
        <dbReference type="ARBA" id="ARBA00023163"/>
    </source>
</evidence>
<dbReference type="GO" id="GO:0008270">
    <property type="term" value="F:zinc ion binding"/>
    <property type="evidence" value="ECO:0007669"/>
    <property type="project" value="InterPro"/>
</dbReference>
<dbReference type="STRING" id="86259.A0A4Z1P817"/>
<keyword evidence="4" id="KW-0804">Transcription</keyword>
<feature type="compositionally biased region" description="Polar residues" evidence="6">
    <location>
        <begin position="641"/>
        <end position="663"/>
    </location>
</feature>
<evidence type="ECO:0000256" key="1">
    <source>
        <dbReference type="ARBA" id="ARBA00004123"/>
    </source>
</evidence>